<dbReference type="GO" id="GO:0007131">
    <property type="term" value="P:reciprocal meiotic recombination"/>
    <property type="evidence" value="ECO:0007669"/>
    <property type="project" value="InterPro"/>
</dbReference>
<keyword evidence="4 5" id="KW-0539">Nucleus</keyword>
<dbReference type="InterPro" id="IPR040453">
    <property type="entry name" value="Mnd1_HTH"/>
</dbReference>
<keyword evidence="8" id="KW-1185">Reference proteome</keyword>
<comment type="function">
    <text evidence="5">Required for proper homologous chromosome pairing and efficient cross-over and intragenic recombination during meiosis.</text>
</comment>
<dbReference type="GO" id="GO:0003690">
    <property type="term" value="F:double-stranded DNA binding"/>
    <property type="evidence" value="ECO:0007669"/>
    <property type="project" value="InterPro"/>
</dbReference>
<evidence type="ECO:0000256" key="4">
    <source>
        <dbReference type="ARBA" id="ARBA00023242"/>
    </source>
</evidence>
<evidence type="ECO:0000313" key="7">
    <source>
        <dbReference type="EMBL" id="KAG0650739.1"/>
    </source>
</evidence>
<reference evidence="7" key="1">
    <citation type="submission" date="2019-07" db="EMBL/GenBank/DDBJ databases">
        <title>Hyphodiscus hymeniophilus genome sequencing and assembly.</title>
        <authorList>
            <person name="Kramer G."/>
            <person name="Nodwell J."/>
        </authorList>
    </citation>
    <scope>NUCLEOTIDE SEQUENCE</scope>
    <source>
        <strain evidence="7">ATCC 34498</strain>
    </source>
</reference>
<dbReference type="Proteomes" id="UP000785200">
    <property type="component" value="Unassembled WGS sequence"/>
</dbReference>
<dbReference type="GO" id="GO:0005634">
    <property type="term" value="C:nucleus"/>
    <property type="evidence" value="ECO:0007669"/>
    <property type="project" value="UniProtKB-SubCell"/>
</dbReference>
<protein>
    <recommendedName>
        <fullName evidence="5">Meiotic nuclear division protein 1</fullName>
    </recommendedName>
</protein>
<dbReference type="AlphaFoldDB" id="A0A9P6VN47"/>
<feature type="domain" description="Mnd1 HTH" evidence="6">
    <location>
        <begin position="3"/>
        <end position="51"/>
    </location>
</feature>
<dbReference type="OrthoDB" id="9978204at2759"/>
<evidence type="ECO:0000256" key="5">
    <source>
        <dbReference type="PIRNR" id="PIRNR026991"/>
    </source>
</evidence>
<evidence type="ECO:0000259" key="6">
    <source>
        <dbReference type="Pfam" id="PF03962"/>
    </source>
</evidence>
<organism evidence="7 8">
    <name type="scientific">Hyphodiscus hymeniophilus</name>
    <dbReference type="NCBI Taxonomy" id="353542"/>
    <lineage>
        <taxon>Eukaryota</taxon>
        <taxon>Fungi</taxon>
        <taxon>Dikarya</taxon>
        <taxon>Ascomycota</taxon>
        <taxon>Pezizomycotina</taxon>
        <taxon>Leotiomycetes</taxon>
        <taxon>Helotiales</taxon>
        <taxon>Hyphodiscaceae</taxon>
        <taxon>Hyphodiscus</taxon>
    </lineage>
</organism>
<dbReference type="EMBL" id="VNKQ01000005">
    <property type="protein sequence ID" value="KAG0650739.1"/>
    <property type="molecule type" value="Genomic_DNA"/>
</dbReference>
<sequence>MGVYTLKDLDKLLPSVAGIAQMQVKDYIQSLTDESLIRYEKIGSGNWYWCFLSDAKKQKENVIQGLMAEETRTKGQIEEVKALIVNEMKSREEDEEMGGLLEGGVGKHELMDSHELLIKEKEELDRELALFADCDPAEVVRKLDETRAMKQGAIRWTDNIESLASYLGGLVGREGLACAMMQACGDEYVVGEGLKELVES</sequence>
<comment type="similarity">
    <text evidence="2 5">Belongs to the MND1 family.</text>
</comment>
<dbReference type="Pfam" id="PF03962">
    <property type="entry name" value="Mnd1"/>
    <property type="match status" value="1"/>
</dbReference>
<comment type="caution">
    <text evidence="7">The sequence shown here is derived from an EMBL/GenBank/DDBJ whole genome shotgun (WGS) entry which is preliminary data.</text>
</comment>
<comment type="subcellular location">
    <subcellularLocation>
        <location evidence="1 5">Nucleus</location>
    </subcellularLocation>
</comment>
<proteinExistence type="inferred from homology"/>
<evidence type="ECO:0000256" key="3">
    <source>
        <dbReference type="ARBA" id="ARBA00023054"/>
    </source>
</evidence>
<evidence type="ECO:0000256" key="1">
    <source>
        <dbReference type="ARBA" id="ARBA00004123"/>
    </source>
</evidence>
<accession>A0A9P6VN47</accession>
<evidence type="ECO:0000256" key="2">
    <source>
        <dbReference type="ARBA" id="ARBA00005981"/>
    </source>
</evidence>
<keyword evidence="3" id="KW-0175">Coiled coil</keyword>
<dbReference type="InterPro" id="IPR005647">
    <property type="entry name" value="Mnd1"/>
</dbReference>
<gene>
    <name evidence="7" type="ORF">D0Z07_2347</name>
</gene>
<name>A0A9P6VN47_9HELO</name>
<evidence type="ECO:0000313" key="8">
    <source>
        <dbReference type="Proteomes" id="UP000785200"/>
    </source>
</evidence>
<dbReference type="PIRSF" id="PIRSF026991">
    <property type="entry name" value="Mnd1"/>
    <property type="match status" value="1"/>
</dbReference>